<dbReference type="RefSeq" id="WP_125554184.1">
    <property type="nucleotide sequence ID" value="NZ_JBHSSL010000088.1"/>
</dbReference>
<keyword evidence="2" id="KW-1185">Reference proteome</keyword>
<evidence type="ECO:0000313" key="2">
    <source>
        <dbReference type="Proteomes" id="UP001596289"/>
    </source>
</evidence>
<comment type="caution">
    <text evidence="1">The sequence shown here is derived from an EMBL/GenBank/DDBJ whole genome shotgun (WGS) entry which is preliminary data.</text>
</comment>
<dbReference type="Proteomes" id="UP001596289">
    <property type="component" value="Unassembled WGS sequence"/>
</dbReference>
<gene>
    <name evidence="1" type="ORF">ACFQGP_10835</name>
</gene>
<proteinExistence type="predicted"/>
<sequence>MKQIAGTIMLIDETGAPKFLVTKSATHYHLLLTDQTTRTPLATILAAFKEQLGIDITALRLSELSNVVIRDQDISLFVFEWGALTKQQLADNMTALQLHGYSFEHPKKLKRLLAQIDMSGVPHFN</sequence>
<accession>A0ABW1RH07</accession>
<name>A0ABW1RH07_9LACO</name>
<evidence type="ECO:0000313" key="1">
    <source>
        <dbReference type="EMBL" id="MFC6171058.1"/>
    </source>
</evidence>
<dbReference type="EMBL" id="JBHSSL010000088">
    <property type="protein sequence ID" value="MFC6171058.1"/>
    <property type="molecule type" value="Genomic_DNA"/>
</dbReference>
<protein>
    <submittedName>
        <fullName evidence="1">Uncharacterized protein</fullName>
    </submittedName>
</protein>
<reference evidence="2" key="1">
    <citation type="journal article" date="2019" name="Int. J. Syst. Evol. Microbiol.">
        <title>The Global Catalogue of Microorganisms (GCM) 10K type strain sequencing project: providing services to taxonomists for standard genome sequencing and annotation.</title>
        <authorList>
            <consortium name="The Broad Institute Genomics Platform"/>
            <consortium name="The Broad Institute Genome Sequencing Center for Infectious Disease"/>
            <person name="Wu L."/>
            <person name="Ma J."/>
        </authorList>
    </citation>
    <scope>NUCLEOTIDE SEQUENCE [LARGE SCALE GENOMIC DNA]</scope>
    <source>
        <strain evidence="2">CCM 8904</strain>
    </source>
</reference>
<organism evidence="1 2">
    <name type="scientific">Loigolactobacillus jiayinensis</name>
    <dbReference type="NCBI Taxonomy" id="2486016"/>
    <lineage>
        <taxon>Bacteria</taxon>
        <taxon>Bacillati</taxon>
        <taxon>Bacillota</taxon>
        <taxon>Bacilli</taxon>
        <taxon>Lactobacillales</taxon>
        <taxon>Lactobacillaceae</taxon>
        <taxon>Loigolactobacillus</taxon>
    </lineage>
</organism>